<dbReference type="Proteomes" id="UP000807504">
    <property type="component" value="Unassembled WGS sequence"/>
</dbReference>
<comment type="caution">
    <text evidence="1">The sequence shown here is derived from an EMBL/GenBank/DDBJ whole genome shotgun (WGS) entry which is preliminary data.</text>
</comment>
<dbReference type="EMBL" id="JABXBU010002230">
    <property type="protein sequence ID" value="KAF8767185.1"/>
    <property type="molecule type" value="Genomic_DNA"/>
</dbReference>
<evidence type="ECO:0000313" key="2">
    <source>
        <dbReference type="Proteomes" id="UP000807504"/>
    </source>
</evidence>
<evidence type="ECO:0000313" key="1">
    <source>
        <dbReference type="EMBL" id="KAF8767185.1"/>
    </source>
</evidence>
<reference evidence="1" key="2">
    <citation type="submission" date="2020-06" db="EMBL/GenBank/DDBJ databases">
        <authorList>
            <person name="Sheffer M."/>
        </authorList>
    </citation>
    <scope>NUCLEOTIDE SEQUENCE</scope>
</reference>
<dbReference type="AlphaFoldDB" id="A0A8T0EAF8"/>
<accession>A0A8T0EAF8</accession>
<keyword evidence="2" id="KW-1185">Reference proteome</keyword>
<name>A0A8T0EAF8_ARGBR</name>
<reference evidence="1" key="1">
    <citation type="journal article" date="2020" name="bioRxiv">
        <title>Chromosome-level reference genome of the European wasp spider Argiope bruennichi: a resource for studies on range expansion and evolutionary adaptation.</title>
        <authorList>
            <person name="Sheffer M.M."/>
            <person name="Hoppe A."/>
            <person name="Krehenwinkel H."/>
            <person name="Uhl G."/>
            <person name="Kuss A.W."/>
            <person name="Jensen L."/>
            <person name="Jensen C."/>
            <person name="Gillespie R.G."/>
            <person name="Hoff K.J."/>
            <person name="Prost S."/>
        </authorList>
    </citation>
    <scope>NUCLEOTIDE SEQUENCE</scope>
</reference>
<organism evidence="1 2">
    <name type="scientific">Argiope bruennichi</name>
    <name type="common">Wasp spider</name>
    <name type="synonym">Aranea bruennichi</name>
    <dbReference type="NCBI Taxonomy" id="94029"/>
    <lineage>
        <taxon>Eukaryota</taxon>
        <taxon>Metazoa</taxon>
        <taxon>Ecdysozoa</taxon>
        <taxon>Arthropoda</taxon>
        <taxon>Chelicerata</taxon>
        <taxon>Arachnida</taxon>
        <taxon>Araneae</taxon>
        <taxon>Araneomorphae</taxon>
        <taxon>Entelegynae</taxon>
        <taxon>Araneoidea</taxon>
        <taxon>Araneidae</taxon>
        <taxon>Argiope</taxon>
    </lineage>
</organism>
<proteinExistence type="predicted"/>
<gene>
    <name evidence="1" type="ORF">HNY73_020173</name>
</gene>
<sequence>MPDNEEQSKRLFVDLQEMIIDDKKEEINPYENCFRRETYMMYINLVGMDLENHYRKERQNRVKFEVKKSEVVYGREKDPYR</sequence>
<protein>
    <submittedName>
        <fullName evidence="1">Uncharacterized protein</fullName>
    </submittedName>
</protein>